<proteinExistence type="predicted"/>
<protein>
    <submittedName>
        <fullName evidence="1">Uncharacterized protein</fullName>
    </submittedName>
</protein>
<comment type="caution">
    <text evidence="1">The sequence shown here is derived from an EMBL/GenBank/DDBJ whole genome shotgun (WGS) entry which is preliminary data.</text>
</comment>
<dbReference type="EMBL" id="JBCGBO010000003">
    <property type="protein sequence ID" value="KAK9213840.1"/>
    <property type="molecule type" value="Genomic_DNA"/>
</dbReference>
<accession>A0AAP0QSX7</accession>
<dbReference type="AlphaFoldDB" id="A0AAP0QSX7"/>
<reference evidence="1 2" key="1">
    <citation type="submission" date="2024-05" db="EMBL/GenBank/DDBJ databases">
        <title>Haplotype-resolved chromosome-level genome assembly of Huyou (Citrus changshanensis).</title>
        <authorList>
            <person name="Miao C."/>
            <person name="Chen W."/>
            <person name="Wu Y."/>
            <person name="Wang L."/>
            <person name="Zhao S."/>
            <person name="Grierson D."/>
            <person name="Xu C."/>
            <person name="Chen K."/>
        </authorList>
    </citation>
    <scope>NUCLEOTIDE SEQUENCE [LARGE SCALE GENOMIC DNA]</scope>
    <source>
        <strain evidence="1">01-14</strain>
        <tissue evidence="1">Leaf</tissue>
    </source>
</reference>
<evidence type="ECO:0000313" key="2">
    <source>
        <dbReference type="Proteomes" id="UP001428341"/>
    </source>
</evidence>
<keyword evidence="2" id="KW-1185">Reference proteome</keyword>
<name>A0AAP0QSX7_9ROSI</name>
<sequence length="128" mass="13888">MLKLNQNEILGAAITVLKERVIQAREDYSKAHEISKDNYEQSVLMASIKEYNKVVEACDKAIGPAKVGDFDIAKTAADEADLSVSRADAHNTENPNLKHVNLNLKIASKNTVAIAIKALSNPGAQSEK</sequence>
<evidence type="ECO:0000313" key="1">
    <source>
        <dbReference type="EMBL" id="KAK9213840.1"/>
    </source>
</evidence>
<gene>
    <name evidence="1" type="ORF">WN944_005825</name>
</gene>
<organism evidence="1 2">
    <name type="scientific">Citrus x changshan-huyou</name>
    <dbReference type="NCBI Taxonomy" id="2935761"/>
    <lineage>
        <taxon>Eukaryota</taxon>
        <taxon>Viridiplantae</taxon>
        <taxon>Streptophyta</taxon>
        <taxon>Embryophyta</taxon>
        <taxon>Tracheophyta</taxon>
        <taxon>Spermatophyta</taxon>
        <taxon>Magnoliopsida</taxon>
        <taxon>eudicotyledons</taxon>
        <taxon>Gunneridae</taxon>
        <taxon>Pentapetalae</taxon>
        <taxon>rosids</taxon>
        <taxon>malvids</taxon>
        <taxon>Sapindales</taxon>
        <taxon>Rutaceae</taxon>
        <taxon>Aurantioideae</taxon>
        <taxon>Citrus</taxon>
    </lineage>
</organism>
<dbReference type="Proteomes" id="UP001428341">
    <property type="component" value="Unassembled WGS sequence"/>
</dbReference>